<accession>A0ABU0GIJ4</accession>
<dbReference type="GO" id="GO:0006508">
    <property type="term" value="P:proteolysis"/>
    <property type="evidence" value="ECO:0007669"/>
    <property type="project" value="UniProtKB-KW"/>
</dbReference>
<protein>
    <submittedName>
        <fullName evidence="2">Membrane-bound ClpP family serine protease</fullName>
    </submittedName>
</protein>
<sequence>MTVFLVVGGLGLVVLLASLVFGDVFESIGVGEGGFSGIAAGVGSVVFGASGVIVLNSHLATVWAYVIGVGFAIVAGAVAQLLIKRLSDTEDAPPPPLDGAYGMTTATTGPGGGEVRLEGVRDLEARLAWSHEDIPAGTRVVVVGVSGSRVQVVRAS</sequence>
<feature type="transmembrane region" description="Helical" evidence="1">
    <location>
        <begin position="62"/>
        <end position="83"/>
    </location>
</feature>
<dbReference type="Gene3D" id="2.40.50.140">
    <property type="entry name" value="Nucleic acid-binding proteins"/>
    <property type="match status" value="1"/>
</dbReference>
<proteinExistence type="predicted"/>
<keyword evidence="3" id="KW-1185">Reference proteome</keyword>
<dbReference type="InterPro" id="IPR012340">
    <property type="entry name" value="NA-bd_OB-fold"/>
</dbReference>
<reference evidence="2 3" key="1">
    <citation type="submission" date="2023-07" db="EMBL/GenBank/DDBJ databases">
        <title>Sequencing the genomes of 1000 actinobacteria strains.</title>
        <authorList>
            <person name="Klenk H.-P."/>
        </authorList>
    </citation>
    <scope>NUCLEOTIDE SEQUENCE [LARGE SCALE GENOMIC DNA]</scope>
    <source>
        <strain evidence="2 3">DSM 14785</strain>
    </source>
</reference>
<evidence type="ECO:0000313" key="3">
    <source>
        <dbReference type="Proteomes" id="UP001240250"/>
    </source>
</evidence>
<dbReference type="RefSeq" id="WP_046529770.1">
    <property type="nucleotide sequence ID" value="NZ_CP084585.1"/>
</dbReference>
<keyword evidence="2" id="KW-0378">Hydrolase</keyword>
<organism evidence="2 3">
    <name type="scientific">Cellulomonas iranensis</name>
    <dbReference type="NCBI Taxonomy" id="76862"/>
    <lineage>
        <taxon>Bacteria</taxon>
        <taxon>Bacillati</taxon>
        <taxon>Actinomycetota</taxon>
        <taxon>Actinomycetes</taxon>
        <taxon>Micrococcales</taxon>
        <taxon>Cellulomonadaceae</taxon>
        <taxon>Cellulomonas</taxon>
    </lineage>
</organism>
<dbReference type="Proteomes" id="UP001240250">
    <property type="component" value="Unassembled WGS sequence"/>
</dbReference>
<dbReference type="GO" id="GO:0008233">
    <property type="term" value="F:peptidase activity"/>
    <property type="evidence" value="ECO:0007669"/>
    <property type="project" value="UniProtKB-KW"/>
</dbReference>
<name>A0ABU0GIJ4_9CELL</name>
<feature type="transmembrane region" description="Helical" evidence="1">
    <location>
        <begin position="38"/>
        <end position="55"/>
    </location>
</feature>
<keyword evidence="1" id="KW-1133">Transmembrane helix</keyword>
<keyword evidence="1" id="KW-0472">Membrane</keyword>
<keyword evidence="1" id="KW-0812">Transmembrane</keyword>
<dbReference type="EMBL" id="JAUSVM010000001">
    <property type="protein sequence ID" value="MDQ0425191.1"/>
    <property type="molecule type" value="Genomic_DNA"/>
</dbReference>
<gene>
    <name evidence="2" type="ORF">JO380_001572</name>
</gene>
<evidence type="ECO:0000313" key="2">
    <source>
        <dbReference type="EMBL" id="MDQ0425191.1"/>
    </source>
</evidence>
<evidence type="ECO:0000256" key="1">
    <source>
        <dbReference type="SAM" id="Phobius"/>
    </source>
</evidence>
<comment type="caution">
    <text evidence="2">The sequence shown here is derived from an EMBL/GenBank/DDBJ whole genome shotgun (WGS) entry which is preliminary data.</text>
</comment>
<keyword evidence="2" id="KW-0645">Protease</keyword>